<feature type="domain" description="Peptide methionine sulphoxide reductase MsrA" evidence="6">
    <location>
        <begin position="212"/>
        <end position="354"/>
    </location>
</feature>
<dbReference type="NCBIfam" id="TIGR00401">
    <property type="entry name" value="msrA"/>
    <property type="match status" value="1"/>
</dbReference>
<sequence>MMAGFLRATLLLLPLASFSLAFLATPNRIPNHVLTTRQPASSRLFMETPQPGSVVTIECCLRPEGEFIPETLIDGICVDDYDKPKSLSFVLGEGNYLPGLHQLVSTMTVGSSAEETLDAGWGERNPALEAWIAFADMPNIDNSQIKEGVQLLLANGLKAIVTEVVADEKFKIDANPPLAGAAYQASVNLLKMEEGPEITEYPHATNSRFQVATIALGCFWGVELEYMREPGVVGSAVGYTQGDKENPTYNEVCSGTTGHTEAVLVKYDPDVVSYDRLVHLAMDRLGENKYLLNQVGNDKGSQYRHGIYYHSDEQKEIAEQIIQSYGEGCKTECLPASKWWPAEDYHQQYLLKGGQSAKKSDKSVIRCYG</sequence>
<dbReference type="InterPro" id="IPR036509">
    <property type="entry name" value="Met_Sox_Rdtase_MsrA_sf"/>
</dbReference>
<dbReference type="AlphaFoldDB" id="A0A9N8HRC3"/>
<accession>A0A9N8HRC3</accession>
<comment type="caution">
    <text evidence="7">The sequence shown here is derived from an EMBL/GenBank/DDBJ whole genome shotgun (WGS) entry which is preliminary data.</text>
</comment>
<proteinExistence type="inferred from homology"/>
<keyword evidence="8" id="KW-1185">Reference proteome</keyword>
<dbReference type="HAMAP" id="MF_01401">
    <property type="entry name" value="MsrA"/>
    <property type="match status" value="1"/>
</dbReference>
<evidence type="ECO:0000313" key="8">
    <source>
        <dbReference type="Proteomes" id="UP001153069"/>
    </source>
</evidence>
<dbReference type="PANTHER" id="PTHR43774">
    <property type="entry name" value="PEPTIDE METHIONINE SULFOXIDE REDUCTASE"/>
    <property type="match status" value="1"/>
</dbReference>
<dbReference type="PANTHER" id="PTHR43774:SF1">
    <property type="entry name" value="PEPTIDE METHIONINE SULFOXIDE REDUCTASE MSRA 2"/>
    <property type="match status" value="1"/>
</dbReference>
<feature type="signal peptide" evidence="5">
    <location>
        <begin position="1"/>
        <end position="21"/>
    </location>
</feature>
<gene>
    <name evidence="7" type="ORF">SEMRO_1062_G236950.1</name>
</gene>
<dbReference type="Gene3D" id="3.30.1060.10">
    <property type="entry name" value="Peptide methionine sulphoxide reductase MsrA"/>
    <property type="match status" value="1"/>
</dbReference>
<evidence type="ECO:0000313" key="7">
    <source>
        <dbReference type="EMBL" id="CAB9519973.1"/>
    </source>
</evidence>
<dbReference type="InterPro" id="IPR002569">
    <property type="entry name" value="Met_Sox_Rdtase_MsrA_dom"/>
</dbReference>
<reference evidence="7" key="1">
    <citation type="submission" date="2020-06" db="EMBL/GenBank/DDBJ databases">
        <authorList>
            <consortium name="Plant Systems Biology data submission"/>
        </authorList>
    </citation>
    <scope>NUCLEOTIDE SEQUENCE</scope>
    <source>
        <strain evidence="7">D6</strain>
    </source>
</reference>
<evidence type="ECO:0000259" key="6">
    <source>
        <dbReference type="Pfam" id="PF01625"/>
    </source>
</evidence>
<dbReference type="Pfam" id="PF01625">
    <property type="entry name" value="PMSR"/>
    <property type="match status" value="1"/>
</dbReference>
<dbReference type="OrthoDB" id="77405at2759"/>
<protein>
    <recommendedName>
        <fullName evidence="2">peptide-methionine (S)-S-oxide reductase</fullName>
        <ecNumber evidence="2">1.8.4.11</ecNumber>
    </recommendedName>
    <alternativeName>
        <fullName evidence="4">Peptide-methionine (S)-S-oxide reductase</fullName>
    </alternativeName>
</protein>
<dbReference type="SUPFAM" id="SSF55068">
    <property type="entry name" value="Peptide methionine sulfoxide reductase"/>
    <property type="match status" value="1"/>
</dbReference>
<dbReference type="GO" id="GO:0008113">
    <property type="term" value="F:peptide-methionine (S)-S-oxide reductase activity"/>
    <property type="evidence" value="ECO:0007669"/>
    <property type="project" value="UniProtKB-EC"/>
</dbReference>
<dbReference type="Proteomes" id="UP001153069">
    <property type="component" value="Unassembled WGS sequence"/>
</dbReference>
<keyword evidence="3" id="KW-0560">Oxidoreductase</keyword>
<evidence type="ECO:0000256" key="1">
    <source>
        <dbReference type="ARBA" id="ARBA00005591"/>
    </source>
</evidence>
<dbReference type="GO" id="GO:0003755">
    <property type="term" value="F:peptidyl-prolyl cis-trans isomerase activity"/>
    <property type="evidence" value="ECO:0007669"/>
    <property type="project" value="InterPro"/>
</dbReference>
<comment type="similarity">
    <text evidence="1">Belongs to the MsrA Met sulfoxide reductase family.</text>
</comment>
<evidence type="ECO:0000256" key="5">
    <source>
        <dbReference type="SAM" id="SignalP"/>
    </source>
</evidence>
<evidence type="ECO:0000256" key="2">
    <source>
        <dbReference type="ARBA" id="ARBA00012502"/>
    </source>
</evidence>
<dbReference type="EC" id="1.8.4.11" evidence="2"/>
<dbReference type="EMBL" id="CAICTM010001060">
    <property type="protein sequence ID" value="CAB9519973.1"/>
    <property type="molecule type" value="Genomic_DNA"/>
</dbReference>
<dbReference type="InterPro" id="IPR046357">
    <property type="entry name" value="PPIase_dom_sf"/>
</dbReference>
<name>A0A9N8HRC3_9STRA</name>
<evidence type="ECO:0000256" key="3">
    <source>
        <dbReference type="ARBA" id="ARBA00023002"/>
    </source>
</evidence>
<evidence type="ECO:0000256" key="4">
    <source>
        <dbReference type="ARBA" id="ARBA00030643"/>
    </source>
</evidence>
<feature type="chain" id="PRO_5040132366" description="peptide-methionine (S)-S-oxide reductase" evidence="5">
    <location>
        <begin position="22"/>
        <end position="369"/>
    </location>
</feature>
<dbReference type="SUPFAM" id="SSF54534">
    <property type="entry name" value="FKBP-like"/>
    <property type="match status" value="1"/>
</dbReference>
<dbReference type="Gene3D" id="3.10.50.40">
    <property type="match status" value="1"/>
</dbReference>
<organism evidence="7 8">
    <name type="scientific">Seminavis robusta</name>
    <dbReference type="NCBI Taxonomy" id="568900"/>
    <lineage>
        <taxon>Eukaryota</taxon>
        <taxon>Sar</taxon>
        <taxon>Stramenopiles</taxon>
        <taxon>Ochrophyta</taxon>
        <taxon>Bacillariophyta</taxon>
        <taxon>Bacillariophyceae</taxon>
        <taxon>Bacillariophycidae</taxon>
        <taxon>Naviculales</taxon>
        <taxon>Naviculaceae</taxon>
        <taxon>Seminavis</taxon>
    </lineage>
</organism>
<keyword evidence="5" id="KW-0732">Signal</keyword>